<accession>A0A1Y5RNY4</accession>
<dbReference type="Proteomes" id="UP000193827">
    <property type="component" value="Unassembled WGS sequence"/>
</dbReference>
<proteinExistence type="predicted"/>
<evidence type="ECO:0000313" key="2">
    <source>
        <dbReference type="Proteomes" id="UP000193827"/>
    </source>
</evidence>
<name>A0A1Y5RNY4_9RHOB</name>
<dbReference type="AlphaFoldDB" id="A0A1Y5RNY4"/>
<protein>
    <submittedName>
        <fullName evidence="1">Uncharacterized protein</fullName>
    </submittedName>
</protein>
<evidence type="ECO:0000313" key="1">
    <source>
        <dbReference type="EMBL" id="SLN21980.1"/>
    </source>
</evidence>
<gene>
    <name evidence="1" type="ORF">PEL8287_00946</name>
</gene>
<sequence>MTTCFRDAEYSPDGAAPCRNMHRYTGVFWAMCLTGFPPQGRDVPVTVTLTPQNAGELWVRQFGDSTFENL</sequence>
<organism evidence="1 2">
    <name type="scientific">Roseovarius litorisediminis</name>
    <dbReference type="NCBI Taxonomy" id="1312363"/>
    <lineage>
        <taxon>Bacteria</taxon>
        <taxon>Pseudomonadati</taxon>
        <taxon>Pseudomonadota</taxon>
        <taxon>Alphaproteobacteria</taxon>
        <taxon>Rhodobacterales</taxon>
        <taxon>Roseobacteraceae</taxon>
        <taxon>Roseovarius</taxon>
    </lineage>
</organism>
<reference evidence="1 2" key="1">
    <citation type="submission" date="2017-03" db="EMBL/GenBank/DDBJ databases">
        <authorList>
            <person name="Afonso C.L."/>
            <person name="Miller P.J."/>
            <person name="Scott M.A."/>
            <person name="Spackman E."/>
            <person name="Goraichik I."/>
            <person name="Dimitrov K.M."/>
            <person name="Suarez D.L."/>
            <person name="Swayne D.E."/>
        </authorList>
    </citation>
    <scope>NUCLEOTIDE SEQUENCE [LARGE SCALE GENOMIC DNA]</scope>
    <source>
        <strain evidence="1 2">CECT 8287</strain>
    </source>
</reference>
<dbReference type="EMBL" id="FWFL01000002">
    <property type="protein sequence ID" value="SLN21980.1"/>
    <property type="molecule type" value="Genomic_DNA"/>
</dbReference>
<keyword evidence="2" id="KW-1185">Reference proteome</keyword>